<dbReference type="PANTHER" id="PTHR34473">
    <property type="entry name" value="UPF0699 TRANSMEMBRANE PROTEIN YDBS"/>
    <property type="match status" value="1"/>
</dbReference>
<dbReference type="EMBL" id="PISD01000070">
    <property type="protein sequence ID" value="PKG26319.1"/>
    <property type="molecule type" value="Genomic_DNA"/>
</dbReference>
<feature type="transmembrane region" description="Helical" evidence="1">
    <location>
        <begin position="39"/>
        <end position="62"/>
    </location>
</feature>
<dbReference type="InterPro" id="IPR014529">
    <property type="entry name" value="UCP026631"/>
</dbReference>
<comment type="caution">
    <text evidence="3">The sequence shown here is derived from an EMBL/GenBank/DDBJ whole genome shotgun (WGS) entry which is preliminary data.</text>
</comment>
<dbReference type="Proteomes" id="UP000233343">
    <property type="component" value="Unassembled WGS sequence"/>
</dbReference>
<keyword evidence="1" id="KW-1133">Transmembrane helix</keyword>
<keyword evidence="1" id="KW-0812">Transmembrane</keyword>
<evidence type="ECO:0000256" key="1">
    <source>
        <dbReference type="SAM" id="Phobius"/>
    </source>
</evidence>
<name>A0A2N0Z9Z1_9BACI</name>
<gene>
    <name evidence="3" type="ORF">CWS20_24515</name>
</gene>
<organism evidence="3 4">
    <name type="scientific">Cytobacillus horneckiae</name>
    <dbReference type="NCBI Taxonomy" id="549687"/>
    <lineage>
        <taxon>Bacteria</taxon>
        <taxon>Bacillati</taxon>
        <taxon>Bacillota</taxon>
        <taxon>Bacilli</taxon>
        <taxon>Bacillales</taxon>
        <taxon>Bacillaceae</taxon>
        <taxon>Cytobacillus</taxon>
    </lineage>
</organism>
<dbReference type="PIRSF" id="PIRSF026631">
    <property type="entry name" value="UCP026631"/>
    <property type="match status" value="1"/>
</dbReference>
<dbReference type="Pfam" id="PF03703">
    <property type="entry name" value="bPH_2"/>
    <property type="match status" value="3"/>
</dbReference>
<feature type="transmembrane region" description="Helical" evidence="1">
    <location>
        <begin position="225"/>
        <end position="249"/>
    </location>
</feature>
<evidence type="ECO:0000313" key="4">
    <source>
        <dbReference type="Proteomes" id="UP000233343"/>
    </source>
</evidence>
<feature type="domain" description="YdbS-like PH" evidence="2">
    <location>
        <begin position="254"/>
        <end position="332"/>
    </location>
</feature>
<proteinExistence type="predicted"/>
<reference evidence="3 4" key="1">
    <citation type="journal article" date="2010" name="Int. J. Syst. Evol. Microbiol.">
        <title>Bacillus horneckiae sp. nov., isolated from a spacecraft-assembly clean room.</title>
        <authorList>
            <person name="Vaishampayan P."/>
            <person name="Probst A."/>
            <person name="Krishnamurthi S."/>
            <person name="Ghosh S."/>
            <person name="Osman S."/>
            <person name="McDowall A."/>
            <person name="Ruckmani A."/>
            <person name="Mayilraj S."/>
            <person name="Venkateswaran K."/>
        </authorList>
    </citation>
    <scope>NUCLEOTIDE SEQUENCE [LARGE SCALE GENOMIC DNA]</scope>
    <source>
        <strain evidence="4">1PO1SC</strain>
    </source>
</reference>
<dbReference type="RefSeq" id="WP_066194066.1">
    <property type="nucleotide sequence ID" value="NZ_JARMMB010000034.1"/>
</dbReference>
<dbReference type="PANTHER" id="PTHR34473:SF2">
    <property type="entry name" value="UPF0699 TRANSMEMBRANE PROTEIN YDBT"/>
    <property type="match status" value="1"/>
</dbReference>
<sequence length="492" mass="56786">MRKIKRYHPLIMLFDISQLIKNAIFLVISLSMLKFASQSSYSIIGKALFFSIFAMSAISIILKWFTHKYKIDDACFHIYNGFLSKTVQTIPFTKIQNINRHASLLHRIFNVTSISFETSMTGEGSSIKFEVISKSEADRMEALVRDQLITIKSQQGILSEVNVLGKMNHQNRTIHFKPQKKDIIKASLTSLSFLACIPLLGSFFLKINEFLDLEKIITEIARGSIGAVILIIVFTILFSAIFGIVTTYLKYGNYKISSDDRYIHITKGIVEQTAYSISKEKVQAIEVKQTIMKRLLGLAEVKLTCVADLSSEENKHEIHSLYPYLPVQRAYEIVSEMLPSYEVSQKMSCLPKRFFWVRLIGQSWLWIIAIFLLYYNKISFYKIENLWVLSVILFIFFILLRIQGFFQTRFALNSHFIQFKKGYLTTSLFVSKREKIIEVSISQSFIQRRLGLASITTSNRAKPIHFAGVDDVPAEFASSVYHWYLKRQKEFN</sequence>
<feature type="domain" description="YdbS-like PH" evidence="2">
    <location>
        <begin position="64"/>
        <end position="142"/>
    </location>
</feature>
<feature type="transmembrane region" description="Helical" evidence="1">
    <location>
        <begin position="186"/>
        <end position="205"/>
    </location>
</feature>
<accession>A0A2N0Z9Z1</accession>
<evidence type="ECO:0000313" key="3">
    <source>
        <dbReference type="EMBL" id="PKG26319.1"/>
    </source>
</evidence>
<dbReference type="InterPro" id="IPR005182">
    <property type="entry name" value="YdbS-like_PH"/>
</dbReference>
<feature type="transmembrane region" description="Helical" evidence="1">
    <location>
        <begin position="355"/>
        <end position="375"/>
    </location>
</feature>
<feature type="transmembrane region" description="Helical" evidence="1">
    <location>
        <begin position="387"/>
        <end position="406"/>
    </location>
</feature>
<keyword evidence="1" id="KW-0472">Membrane</keyword>
<feature type="domain" description="YdbS-like PH" evidence="2">
    <location>
        <begin position="406"/>
        <end position="483"/>
    </location>
</feature>
<dbReference type="AlphaFoldDB" id="A0A2N0Z9Z1"/>
<protein>
    <recommendedName>
        <fullName evidence="2">YdbS-like PH domain-containing protein</fullName>
    </recommendedName>
</protein>
<feature type="transmembrane region" description="Helical" evidence="1">
    <location>
        <begin position="12"/>
        <end position="33"/>
    </location>
</feature>
<evidence type="ECO:0000259" key="2">
    <source>
        <dbReference type="Pfam" id="PF03703"/>
    </source>
</evidence>
<keyword evidence="4" id="KW-1185">Reference proteome</keyword>